<keyword evidence="4" id="KW-1185">Reference proteome</keyword>
<evidence type="ECO:0000313" key="3">
    <source>
        <dbReference type="EMBL" id="GIF71402.1"/>
    </source>
</evidence>
<keyword evidence="1" id="KW-0812">Transmembrane</keyword>
<proteinExistence type="predicted"/>
<dbReference type="Pfam" id="PF10646">
    <property type="entry name" value="Germane"/>
    <property type="match status" value="1"/>
</dbReference>
<keyword evidence="1" id="KW-1133">Transmembrane helix</keyword>
<comment type="caution">
    <text evidence="3">The sequence shown here is derived from an EMBL/GenBank/DDBJ whole genome shotgun (WGS) entry which is preliminary data.</text>
</comment>
<evidence type="ECO:0000313" key="4">
    <source>
        <dbReference type="Proteomes" id="UP000604117"/>
    </source>
</evidence>
<sequence length="293" mass="30357">MTPEETIRRALESEASTVDVRPDALSTIRARTRRRRTRAAVRVWLGAGMAVAAAVALIFAVDRPGPAPLPGSPTSTPTASAGASPTVAAGPLVAVYWSHDDRLVREFHRAAAADTPTDRVRAALALMFGTAPLDPDYTSAWPAGTAVRDVTVAGDVVTVDLGGATSPSALATQQLVWTVTAASTLPEVRIGAGGPVLRRAPAIDTLAPVWLINPQHDDVVRGGRVEVHVAGFAATARLDITPAVAGYPRDLTLAGGSPAQREAQLTLTVPPGRYTLTVTVAGGASDDHIVVVE</sequence>
<evidence type="ECO:0000259" key="2">
    <source>
        <dbReference type="SMART" id="SM00909"/>
    </source>
</evidence>
<feature type="transmembrane region" description="Helical" evidence="1">
    <location>
        <begin position="39"/>
        <end position="61"/>
    </location>
</feature>
<reference evidence="3 4" key="1">
    <citation type="submission" date="2021-01" db="EMBL/GenBank/DDBJ databases">
        <title>Whole genome shotgun sequence of Asanoa siamensis NBRC 107932.</title>
        <authorList>
            <person name="Komaki H."/>
            <person name="Tamura T."/>
        </authorList>
    </citation>
    <scope>NUCLEOTIDE SEQUENCE [LARGE SCALE GENOMIC DNA]</scope>
    <source>
        <strain evidence="3 4">NBRC 107932</strain>
    </source>
</reference>
<accession>A0ABQ4CJC9</accession>
<feature type="domain" description="GerMN" evidence="2">
    <location>
        <begin position="120"/>
        <end position="201"/>
    </location>
</feature>
<organism evidence="3 4">
    <name type="scientific">Asanoa siamensis</name>
    <dbReference type="NCBI Taxonomy" id="926357"/>
    <lineage>
        <taxon>Bacteria</taxon>
        <taxon>Bacillati</taxon>
        <taxon>Actinomycetota</taxon>
        <taxon>Actinomycetes</taxon>
        <taxon>Micromonosporales</taxon>
        <taxon>Micromonosporaceae</taxon>
        <taxon>Asanoa</taxon>
    </lineage>
</organism>
<name>A0ABQ4CJC9_9ACTN</name>
<dbReference type="RefSeq" id="WP_203710887.1">
    <property type="nucleotide sequence ID" value="NZ_BONE01000005.1"/>
</dbReference>
<dbReference type="Proteomes" id="UP000604117">
    <property type="component" value="Unassembled WGS sequence"/>
</dbReference>
<evidence type="ECO:0000256" key="1">
    <source>
        <dbReference type="SAM" id="Phobius"/>
    </source>
</evidence>
<dbReference type="InterPro" id="IPR019606">
    <property type="entry name" value="GerMN"/>
</dbReference>
<gene>
    <name evidence="3" type="ORF">Asi02nite_09200</name>
</gene>
<dbReference type="EMBL" id="BONE01000005">
    <property type="protein sequence ID" value="GIF71402.1"/>
    <property type="molecule type" value="Genomic_DNA"/>
</dbReference>
<dbReference type="SMART" id="SM00909">
    <property type="entry name" value="Germane"/>
    <property type="match status" value="1"/>
</dbReference>
<protein>
    <recommendedName>
        <fullName evidence="2">GerMN domain-containing protein</fullName>
    </recommendedName>
</protein>
<keyword evidence="1" id="KW-0472">Membrane</keyword>